<dbReference type="RefSeq" id="WP_086333658.1">
    <property type="nucleotide sequence ID" value="NZ_CP018791.1"/>
</dbReference>
<dbReference type="STRING" id="1660074.CVIC8964_0798"/>
<proteinExistence type="predicted"/>
<reference evidence="1 2" key="1">
    <citation type="journal article" date="2017" name="Genome Biol. Evol.">
        <title>Comparative Genomic Analysis Identifies a Campylobacter Clade Deficient in Selenium Metabolism.</title>
        <authorList>
            <person name="Miller W.G."/>
            <person name="Yee E."/>
            <person name="Lopes B.S."/>
            <person name="Chapman M.H."/>
            <person name="Huynh S."/>
            <person name="Bono J.L."/>
            <person name="Parker C.T."/>
            <person name="Strachan N.J.C."/>
            <person name="Forbes K.J."/>
        </authorList>
    </citation>
    <scope>NUCLEOTIDE SEQUENCE [LARGE SCALE GENOMIC DNA]</scope>
    <source>
        <strain evidence="1 2">RM8964</strain>
    </source>
</reference>
<accession>A0A1X9T129</accession>
<evidence type="ECO:0000313" key="1">
    <source>
        <dbReference type="EMBL" id="ARR02210.1"/>
    </source>
</evidence>
<protein>
    <submittedName>
        <fullName evidence="1">Uncharacterized protein</fullName>
    </submittedName>
</protein>
<gene>
    <name evidence="1" type="ORF">CVIC8964_0798</name>
</gene>
<dbReference type="AlphaFoldDB" id="A0A1X9T129"/>
<name>A0A1X9T129_9BACT</name>
<dbReference type="EMBL" id="CP018791">
    <property type="protein sequence ID" value="ARR02210.1"/>
    <property type="molecule type" value="Genomic_DNA"/>
</dbReference>
<sequence length="74" mass="8932">MIDFIRANNELKELSKGYKEFEKLHHFFLNEAMGCFFKALNQYESDSVRLSSMDRLRVIRDFQNDLINNLKENR</sequence>
<evidence type="ECO:0000313" key="2">
    <source>
        <dbReference type="Proteomes" id="UP000194265"/>
    </source>
</evidence>
<dbReference type="Proteomes" id="UP000194265">
    <property type="component" value="Chromosome"/>
</dbReference>
<organism evidence="1 2">
    <name type="scientific">Campylobacter vicugnae</name>
    <dbReference type="NCBI Taxonomy" id="1660076"/>
    <lineage>
        <taxon>Bacteria</taxon>
        <taxon>Pseudomonadati</taxon>
        <taxon>Campylobacterota</taxon>
        <taxon>Epsilonproteobacteria</taxon>
        <taxon>Campylobacterales</taxon>
        <taxon>Campylobacteraceae</taxon>
        <taxon>Campylobacter</taxon>
    </lineage>
</organism>